<feature type="transmembrane region" description="Helical" evidence="1">
    <location>
        <begin position="18"/>
        <end position="39"/>
    </location>
</feature>
<name>A0A7G9S075_9FIRM</name>
<evidence type="ECO:0000313" key="3">
    <source>
        <dbReference type="Proteomes" id="UP000515928"/>
    </source>
</evidence>
<proteinExistence type="predicted"/>
<keyword evidence="1" id="KW-1133">Transmembrane helix</keyword>
<dbReference type="EMBL" id="CP060715">
    <property type="protein sequence ID" value="QNN61250.1"/>
    <property type="molecule type" value="Genomic_DNA"/>
</dbReference>
<keyword evidence="3" id="KW-1185">Reference proteome</keyword>
<keyword evidence="1" id="KW-0472">Membrane</keyword>
<organism evidence="2 3">
    <name type="scientific">Erysipelothrix inopinata</name>
    <dbReference type="NCBI Taxonomy" id="225084"/>
    <lineage>
        <taxon>Bacteria</taxon>
        <taxon>Bacillati</taxon>
        <taxon>Bacillota</taxon>
        <taxon>Erysipelotrichia</taxon>
        <taxon>Erysipelotrichales</taxon>
        <taxon>Erysipelotrichaceae</taxon>
        <taxon>Erysipelothrix</taxon>
    </lineage>
</organism>
<dbReference type="KEGG" id="eio:H9L01_02475"/>
<sequence length="118" mass="13686">MEFQDKTSIFDRGPENGMFTFIIIIFVLIILFLVLRSVYEYLSNNRSEEVVTDARVISKRIDVRLNSGASNTQYFVTFELADGERKEFKVSGNRYGILIENDRGVLSFQGTRLNDFIR</sequence>
<evidence type="ECO:0000256" key="1">
    <source>
        <dbReference type="SAM" id="Phobius"/>
    </source>
</evidence>
<protein>
    <submittedName>
        <fullName evidence="2">DUF2500 domain-containing protein</fullName>
    </submittedName>
</protein>
<reference evidence="2 3" key="1">
    <citation type="submission" date="2020-08" db="EMBL/GenBank/DDBJ databases">
        <title>Genome sequence of Erysipelothrix inopinata DSM 15511T.</title>
        <authorList>
            <person name="Hyun D.-W."/>
            <person name="Bae J.-W."/>
        </authorList>
    </citation>
    <scope>NUCLEOTIDE SEQUENCE [LARGE SCALE GENOMIC DNA]</scope>
    <source>
        <strain evidence="2 3">DSM 15511</strain>
    </source>
</reference>
<dbReference type="InterPro" id="IPR019635">
    <property type="entry name" value="DUF2500"/>
</dbReference>
<dbReference type="AlphaFoldDB" id="A0A7G9S075"/>
<keyword evidence="1" id="KW-0812">Transmembrane</keyword>
<dbReference type="Proteomes" id="UP000515928">
    <property type="component" value="Chromosome"/>
</dbReference>
<accession>A0A7G9S075</accession>
<dbReference type="Pfam" id="PF10694">
    <property type="entry name" value="DUF2500"/>
    <property type="match status" value="1"/>
</dbReference>
<dbReference type="RefSeq" id="WP_187534452.1">
    <property type="nucleotide sequence ID" value="NZ_CBCSHU010000001.1"/>
</dbReference>
<dbReference type="Gene3D" id="2.40.50.660">
    <property type="match status" value="1"/>
</dbReference>
<evidence type="ECO:0000313" key="2">
    <source>
        <dbReference type="EMBL" id="QNN61250.1"/>
    </source>
</evidence>
<gene>
    <name evidence="2" type="ORF">H9L01_02475</name>
</gene>